<gene>
    <name evidence="3" type="primary">ABCC4</name>
    <name evidence="3" type="ORF">ANN_17765</name>
</gene>
<dbReference type="PANTHER" id="PTHR24223">
    <property type="entry name" value="ATP-BINDING CASSETTE SUB-FAMILY C"/>
    <property type="match status" value="1"/>
</dbReference>
<evidence type="ECO:0000313" key="4">
    <source>
        <dbReference type="Proteomes" id="UP001148838"/>
    </source>
</evidence>
<organism evidence="3 4">
    <name type="scientific">Periplaneta americana</name>
    <name type="common">American cockroach</name>
    <name type="synonym">Blatta americana</name>
    <dbReference type="NCBI Taxonomy" id="6978"/>
    <lineage>
        <taxon>Eukaryota</taxon>
        <taxon>Metazoa</taxon>
        <taxon>Ecdysozoa</taxon>
        <taxon>Arthropoda</taxon>
        <taxon>Hexapoda</taxon>
        <taxon>Insecta</taxon>
        <taxon>Pterygota</taxon>
        <taxon>Neoptera</taxon>
        <taxon>Polyneoptera</taxon>
        <taxon>Dictyoptera</taxon>
        <taxon>Blattodea</taxon>
        <taxon>Blattoidea</taxon>
        <taxon>Blattidae</taxon>
        <taxon>Blattinae</taxon>
        <taxon>Periplaneta</taxon>
    </lineage>
</organism>
<protein>
    <submittedName>
        <fullName evidence="3">Multidrug resistance-associated protein 4</fullName>
    </submittedName>
</protein>
<dbReference type="Gene3D" id="3.40.50.300">
    <property type="entry name" value="P-loop containing nucleotide triphosphate hydrolases"/>
    <property type="match status" value="1"/>
</dbReference>
<dbReference type="Proteomes" id="UP001148838">
    <property type="component" value="Unassembled WGS sequence"/>
</dbReference>
<proteinExistence type="predicted"/>
<dbReference type="EMBL" id="JAJSOF020000021">
    <property type="protein sequence ID" value="KAJ4437620.1"/>
    <property type="molecule type" value="Genomic_DNA"/>
</dbReference>
<dbReference type="SUPFAM" id="SSF52540">
    <property type="entry name" value="P-loop containing nucleoside triphosphate hydrolases"/>
    <property type="match status" value="1"/>
</dbReference>
<evidence type="ECO:0000256" key="2">
    <source>
        <dbReference type="ARBA" id="ARBA00022840"/>
    </source>
</evidence>
<evidence type="ECO:0000313" key="3">
    <source>
        <dbReference type="EMBL" id="KAJ4437620.1"/>
    </source>
</evidence>
<accession>A0ABQ8STV6</accession>
<keyword evidence="4" id="KW-1185">Reference proteome</keyword>
<sequence>MLIFSVPNVLIFVICRTDTLIQMTIRKKFVNCTVLTIAHRLHTVMDSDKVLVMDAGTMVEFDHPHLLLQNKDGFLYNMVQQTGKAMIETLTNKAKK</sequence>
<reference evidence="3 4" key="1">
    <citation type="journal article" date="2022" name="Allergy">
        <title>Genome assembly and annotation of Periplaneta americana reveal a comprehensive cockroach allergen profile.</title>
        <authorList>
            <person name="Wang L."/>
            <person name="Xiong Q."/>
            <person name="Saelim N."/>
            <person name="Wang L."/>
            <person name="Nong W."/>
            <person name="Wan A.T."/>
            <person name="Shi M."/>
            <person name="Liu X."/>
            <person name="Cao Q."/>
            <person name="Hui J.H.L."/>
            <person name="Sookrung N."/>
            <person name="Leung T.F."/>
            <person name="Tungtrongchitr A."/>
            <person name="Tsui S.K.W."/>
        </authorList>
    </citation>
    <scope>NUCLEOTIDE SEQUENCE [LARGE SCALE GENOMIC DNA]</scope>
    <source>
        <strain evidence="3">PWHHKU_190912</strain>
    </source>
</reference>
<dbReference type="InterPro" id="IPR027417">
    <property type="entry name" value="P-loop_NTPase"/>
</dbReference>
<keyword evidence="1" id="KW-0547">Nucleotide-binding</keyword>
<keyword evidence="2" id="KW-0067">ATP-binding</keyword>
<feature type="non-terminal residue" evidence="3">
    <location>
        <position position="96"/>
    </location>
</feature>
<dbReference type="PANTHER" id="PTHR24223:SF448">
    <property type="entry name" value="FI20146P1-RELATED"/>
    <property type="match status" value="1"/>
</dbReference>
<dbReference type="InterPro" id="IPR050173">
    <property type="entry name" value="ABC_transporter_C-like"/>
</dbReference>
<comment type="caution">
    <text evidence="3">The sequence shown here is derived from an EMBL/GenBank/DDBJ whole genome shotgun (WGS) entry which is preliminary data.</text>
</comment>
<evidence type="ECO:0000256" key="1">
    <source>
        <dbReference type="ARBA" id="ARBA00022741"/>
    </source>
</evidence>
<name>A0ABQ8STV6_PERAM</name>